<gene>
    <name evidence="1" type="ORF">MCOR_1992</name>
</gene>
<dbReference type="AlphaFoldDB" id="A0A6J8A0K7"/>
<evidence type="ECO:0000313" key="2">
    <source>
        <dbReference type="Proteomes" id="UP000507470"/>
    </source>
</evidence>
<name>A0A6J8A0K7_MYTCO</name>
<sequence>MKPLSLDERCQLATSTASLRKLKQGILSPFRNLKKADLVKELKARNIETTDKDRKQLQEDLTQLLHGISRLPALMIPEPHLPTETINIPSYEILCTEPLHDMTNFIQNIIAELPYHIQDKEAQKEFQNFSQTIIGDKNQVKGSDARLCLVKLAKFAANLHEQKKIDKNTIQMIEYLVEITNICFSKYECRSPKQILRLYNQCFLFAVTCRIVIGIPSNPKMSKRKFFWKSIVTEQEERIFGDLRRISENTTNRPAQFICDNAMLRFNSQQAVKTDYFTMQESFVSKHPTLLQAHLERISDFLLPGNDIWWHSTNNNLIFHEGPDDPCYRNQGPQLSHFRSSSLKDEHAKLKVIWQTIMTQFQENQLIIPLRRLKAFDVDGNPFFVTVDLTEDQPEVPAIDHEGKQENTETKEKYKSYIKANNFKKQPTCKRKLFESEVSNQEIASCRKKTTFDLVVQLLGPSSDVDDCLKYRELKQKYPGHKFFISAFDQSFSKLQIQVSKRYFALKEETTKDDGKKNRGSLLADKEIAQKLLDHWGMYYF</sequence>
<dbReference type="OrthoDB" id="5986221at2759"/>
<reference evidence="1 2" key="1">
    <citation type="submission" date="2020-06" db="EMBL/GenBank/DDBJ databases">
        <authorList>
            <person name="Li R."/>
            <person name="Bekaert M."/>
        </authorList>
    </citation>
    <scope>NUCLEOTIDE SEQUENCE [LARGE SCALE GENOMIC DNA]</scope>
    <source>
        <strain evidence="2">wild</strain>
    </source>
</reference>
<proteinExistence type="predicted"/>
<evidence type="ECO:0000313" key="1">
    <source>
        <dbReference type="EMBL" id="CAC5358955.1"/>
    </source>
</evidence>
<keyword evidence="2" id="KW-1185">Reference proteome</keyword>
<organism evidence="1 2">
    <name type="scientific">Mytilus coruscus</name>
    <name type="common">Sea mussel</name>
    <dbReference type="NCBI Taxonomy" id="42192"/>
    <lineage>
        <taxon>Eukaryota</taxon>
        <taxon>Metazoa</taxon>
        <taxon>Spiralia</taxon>
        <taxon>Lophotrochozoa</taxon>
        <taxon>Mollusca</taxon>
        <taxon>Bivalvia</taxon>
        <taxon>Autobranchia</taxon>
        <taxon>Pteriomorphia</taxon>
        <taxon>Mytilida</taxon>
        <taxon>Mytiloidea</taxon>
        <taxon>Mytilidae</taxon>
        <taxon>Mytilinae</taxon>
        <taxon>Mytilus</taxon>
    </lineage>
</organism>
<protein>
    <submittedName>
        <fullName evidence="1">Uncharacterized protein</fullName>
    </submittedName>
</protein>
<dbReference type="Proteomes" id="UP000507470">
    <property type="component" value="Unassembled WGS sequence"/>
</dbReference>
<dbReference type="EMBL" id="CACVKT020000420">
    <property type="protein sequence ID" value="CAC5358955.1"/>
    <property type="molecule type" value="Genomic_DNA"/>
</dbReference>
<accession>A0A6J8A0K7</accession>